<comment type="caution">
    <text evidence="1">The sequence shown here is derived from an EMBL/GenBank/DDBJ whole genome shotgun (WGS) entry which is preliminary data.</text>
</comment>
<dbReference type="EMBL" id="JANPWB010000012">
    <property type="protein sequence ID" value="KAJ1117207.1"/>
    <property type="molecule type" value="Genomic_DNA"/>
</dbReference>
<proteinExistence type="predicted"/>
<accession>A0AAV7NMG9</accession>
<dbReference type="AlphaFoldDB" id="A0AAV7NMG9"/>
<protein>
    <submittedName>
        <fullName evidence="1">Uncharacterized protein</fullName>
    </submittedName>
</protein>
<reference evidence="1" key="1">
    <citation type="journal article" date="2022" name="bioRxiv">
        <title>Sequencing and chromosome-scale assembly of the giantPleurodeles waltlgenome.</title>
        <authorList>
            <person name="Brown T."/>
            <person name="Elewa A."/>
            <person name="Iarovenko S."/>
            <person name="Subramanian E."/>
            <person name="Araus A.J."/>
            <person name="Petzold A."/>
            <person name="Susuki M."/>
            <person name="Suzuki K.-i.T."/>
            <person name="Hayashi T."/>
            <person name="Toyoda A."/>
            <person name="Oliveira C."/>
            <person name="Osipova E."/>
            <person name="Leigh N.D."/>
            <person name="Simon A."/>
            <person name="Yun M.H."/>
        </authorList>
    </citation>
    <scope>NUCLEOTIDE SEQUENCE</scope>
    <source>
        <strain evidence="1">20211129_DDA</strain>
        <tissue evidence="1">Liver</tissue>
    </source>
</reference>
<keyword evidence="2" id="KW-1185">Reference proteome</keyword>
<organism evidence="1 2">
    <name type="scientific">Pleurodeles waltl</name>
    <name type="common">Iberian ribbed newt</name>
    <dbReference type="NCBI Taxonomy" id="8319"/>
    <lineage>
        <taxon>Eukaryota</taxon>
        <taxon>Metazoa</taxon>
        <taxon>Chordata</taxon>
        <taxon>Craniata</taxon>
        <taxon>Vertebrata</taxon>
        <taxon>Euteleostomi</taxon>
        <taxon>Amphibia</taxon>
        <taxon>Batrachia</taxon>
        <taxon>Caudata</taxon>
        <taxon>Salamandroidea</taxon>
        <taxon>Salamandridae</taxon>
        <taxon>Pleurodelinae</taxon>
        <taxon>Pleurodeles</taxon>
    </lineage>
</organism>
<evidence type="ECO:0000313" key="2">
    <source>
        <dbReference type="Proteomes" id="UP001066276"/>
    </source>
</evidence>
<dbReference type="Proteomes" id="UP001066276">
    <property type="component" value="Chromosome 8"/>
</dbReference>
<name>A0AAV7NMG9_PLEWA</name>
<gene>
    <name evidence="1" type="ORF">NDU88_005407</name>
</gene>
<evidence type="ECO:0000313" key="1">
    <source>
        <dbReference type="EMBL" id="KAJ1117207.1"/>
    </source>
</evidence>
<sequence length="107" mass="11477">MELQRGTSPVLESSAGCLAKPLNWASSRIGLSRPAHPANRCVCATPPGTAERARLASYSHGVARHRPLEALDSQQVQGITGTDVRAHVTYGGERQRYRAVMMPPADA</sequence>